<evidence type="ECO:0000259" key="4">
    <source>
        <dbReference type="PROSITE" id="PS50075"/>
    </source>
</evidence>
<keyword evidence="6" id="KW-1185">Reference proteome</keyword>
<dbReference type="InterPro" id="IPR010071">
    <property type="entry name" value="AA_adenyl_dom"/>
</dbReference>
<dbReference type="Gene3D" id="3.40.50.980">
    <property type="match status" value="2"/>
</dbReference>
<dbReference type="NCBIfam" id="TIGR01733">
    <property type="entry name" value="AA-adenyl-dom"/>
    <property type="match status" value="1"/>
</dbReference>
<dbReference type="PROSITE" id="PS00455">
    <property type="entry name" value="AMP_BINDING"/>
    <property type="match status" value="1"/>
</dbReference>
<dbReference type="RefSeq" id="WP_168238279.1">
    <property type="nucleotide sequence ID" value="NZ_CP050995.1"/>
</dbReference>
<dbReference type="Pfam" id="PF00501">
    <property type="entry name" value="AMP-binding"/>
    <property type="match status" value="1"/>
</dbReference>
<dbReference type="Pfam" id="PF00550">
    <property type="entry name" value="PP-binding"/>
    <property type="match status" value="1"/>
</dbReference>
<dbReference type="InterPro" id="IPR000873">
    <property type="entry name" value="AMP-dep_synth/lig_dom"/>
</dbReference>
<dbReference type="SUPFAM" id="SSF56801">
    <property type="entry name" value="Acetyl-CoA synthetase-like"/>
    <property type="match status" value="1"/>
</dbReference>
<dbReference type="Gene3D" id="3.30.300.30">
    <property type="match status" value="1"/>
</dbReference>
<dbReference type="InterPro" id="IPR020845">
    <property type="entry name" value="AMP-binding_CS"/>
</dbReference>
<evidence type="ECO:0000313" key="5">
    <source>
        <dbReference type="EMBL" id="QIY90739.1"/>
    </source>
</evidence>
<dbReference type="SUPFAM" id="SSF47336">
    <property type="entry name" value="ACP-like"/>
    <property type="match status" value="1"/>
</dbReference>
<evidence type="ECO:0000256" key="2">
    <source>
        <dbReference type="ARBA" id="ARBA00022450"/>
    </source>
</evidence>
<dbReference type="EMBL" id="CP050995">
    <property type="protein sequence ID" value="QIY90739.1"/>
    <property type="molecule type" value="Genomic_DNA"/>
</dbReference>
<dbReference type="InterPro" id="IPR023213">
    <property type="entry name" value="CAT-like_dom_sf"/>
</dbReference>
<proteinExistence type="predicted"/>
<protein>
    <submittedName>
        <fullName evidence="5">Amino acid adenylation domain-containing protein</fullName>
    </submittedName>
</protein>
<dbReference type="PANTHER" id="PTHR45527:SF1">
    <property type="entry name" value="FATTY ACID SYNTHASE"/>
    <property type="match status" value="1"/>
</dbReference>
<dbReference type="Gene3D" id="3.30.559.10">
    <property type="entry name" value="Chloramphenicol acetyltransferase-like domain"/>
    <property type="match status" value="1"/>
</dbReference>
<evidence type="ECO:0000313" key="6">
    <source>
        <dbReference type="Proteomes" id="UP000501570"/>
    </source>
</evidence>
<dbReference type="Gene3D" id="1.10.1200.10">
    <property type="entry name" value="ACP-like"/>
    <property type="match status" value="1"/>
</dbReference>
<dbReference type="InterPro" id="IPR009081">
    <property type="entry name" value="PP-bd_ACP"/>
</dbReference>
<dbReference type="Proteomes" id="UP000501570">
    <property type="component" value="Chromosome"/>
</dbReference>
<dbReference type="CDD" id="cd19531">
    <property type="entry name" value="LCL_NRPS-like"/>
    <property type="match status" value="1"/>
</dbReference>
<evidence type="ECO:0000256" key="1">
    <source>
        <dbReference type="ARBA" id="ARBA00001957"/>
    </source>
</evidence>
<comment type="cofactor">
    <cofactor evidence="1">
        <name>pantetheine 4'-phosphate</name>
        <dbReference type="ChEBI" id="CHEBI:47942"/>
    </cofactor>
</comment>
<dbReference type="InterPro" id="IPR036736">
    <property type="entry name" value="ACP-like_sf"/>
</dbReference>
<dbReference type="PROSITE" id="PS50075">
    <property type="entry name" value="CARRIER"/>
    <property type="match status" value="1"/>
</dbReference>
<dbReference type="InterPro" id="IPR001242">
    <property type="entry name" value="Condensation_dom"/>
</dbReference>
<name>A0ABX6KSB3_CHRGL</name>
<dbReference type="PROSITE" id="PS00012">
    <property type="entry name" value="PHOSPHOPANTETHEINE"/>
    <property type="match status" value="1"/>
</dbReference>
<dbReference type="CDD" id="cd05930">
    <property type="entry name" value="A_NRPS"/>
    <property type="match status" value="1"/>
</dbReference>
<dbReference type="SUPFAM" id="SSF52777">
    <property type="entry name" value="CoA-dependent acyltransferases"/>
    <property type="match status" value="2"/>
</dbReference>
<keyword evidence="2" id="KW-0596">Phosphopantetheine</keyword>
<dbReference type="Gene3D" id="3.30.559.30">
    <property type="entry name" value="Nonribosomal peptide synthetase, condensation domain"/>
    <property type="match status" value="1"/>
</dbReference>
<evidence type="ECO:0000256" key="3">
    <source>
        <dbReference type="ARBA" id="ARBA00022553"/>
    </source>
</evidence>
<accession>A0ABX6KSB3</accession>
<dbReference type="InterPro" id="IPR045851">
    <property type="entry name" value="AMP-bd_C_sf"/>
</dbReference>
<reference evidence="5 6" key="1">
    <citation type="submission" date="2019-09" db="EMBL/GenBank/DDBJ databases">
        <title>FDA dAtabase for Regulatory Grade micrObial Sequences (FDA-ARGOS): Supporting development and validation of Infectious Disease Dx tests.</title>
        <authorList>
            <person name="Sciortino C."/>
            <person name="Tallon L."/>
            <person name="Sadzewicz L."/>
            <person name="Vavikolanu K."/>
            <person name="Mehta A."/>
            <person name="Aluvathingal J."/>
            <person name="Nadendla S."/>
            <person name="Nandy P."/>
            <person name="Geyer C."/>
            <person name="Yan Y."/>
            <person name="Sichtig H."/>
        </authorList>
    </citation>
    <scope>NUCLEOTIDE SEQUENCE [LARGE SCALE GENOMIC DNA]</scope>
    <source>
        <strain evidence="5 6">FDAARGOS_636</strain>
    </source>
</reference>
<dbReference type="Pfam" id="PF00668">
    <property type="entry name" value="Condensation"/>
    <property type="match status" value="1"/>
</dbReference>
<feature type="domain" description="Carrier" evidence="4">
    <location>
        <begin position="1030"/>
        <end position="1105"/>
    </location>
</feature>
<dbReference type="PANTHER" id="PTHR45527">
    <property type="entry name" value="NONRIBOSOMAL PEPTIDE SYNTHETASE"/>
    <property type="match status" value="1"/>
</dbReference>
<keyword evidence="3" id="KW-0597">Phosphoprotein</keyword>
<dbReference type="Gene3D" id="2.30.38.10">
    <property type="entry name" value="Luciferase, Domain 3"/>
    <property type="match status" value="1"/>
</dbReference>
<gene>
    <name evidence="5" type="ORF">FOB44_08680</name>
</gene>
<sequence length="1121" mass="129561">MGNLKIEELLFNLKKEKSVIWTEDGKIKIRFSNTQENIDQIKDTLTAEKQNIVEILKANEIYTPEDFTKSTIIRYGEKTAPLSYAQERMLLIEEFSLEGSAYHIPALFKLKNKVDYKGIEYAINIIVKRHHILRTTMSYDRTAQEWFQNINQHHITVEYLSCNKADFESKLEIMISKRFNLSSDYPIRATIIETDSEKFLLLTLHHIAADGWSVEIFESEMIFWYEKFLGKHSRELSELTVQYSDYAQWQRHYLKGKTLQDHLHYWKDFLEDFSTLKLPFDYQRPSKISYNGDIVSFIFSAEMSDKIKNMAMELSTTPHCILLSGLSVLLGKYSNQNDIVLGTPVANRHFPEISRLIGFFVNTVINRVRLKKNETFRQLVNRVHLQQAELQQYQDLPFQKLIEELQISRDLSTHPVFQVFFTTQNFGDFDETNSSSKYFESMPLDTCYRKEKFDLSVFVNDSREQISGHVSYSVDLFKKETISGFVNHYQDLLKILVESDCLYDAVSLLNNKEKKIILEDFNDTAAEFPLNKTIIDLFEEQAVLSPDHTALVYYGKTWTYREINKEANRLCNFLNKEYHIKANDIVGIELERSDKAVIAILAVLKAGAAYAPIDPGYPKERIDYIKEDIQSKVIIDEAFIAHFNTIKEKYSTDNQKRNMTSDDLLYVIYTSGTTGNPKGIMMRNFSMVNLICSTTKDLKKAEHIMHFANCSFDVSFQEIFTALLSGKTLYPIREHSKKDINALCLFISENQIDTLFFPTSYFKLLIENETFLAALNPGINHLILAGERLTLNEKILEKCTLHNILIHNHYGPSETHVITTYTINPHTSSKSWDLIPPIGKPISNTRIYILDDHNNPVLAGVPGNLYVSGVSLAKGYLNKEELSREKFVANPFIKGQIMYKTGDIAKWLGDGNIEFIGRSDFQVKIRGYRIEPSEIEVHILQYSSNFKQVIVETKEFRNEKILAVYYMVKENGKIDRSALREYLIQRLPEYMVPAFFVELDTIPLTFNGKIDRKSLPDISDENLIRKEYTAPGNETEKKIAEIWQEVLGIEKIGATDNFFELGGHSLKALNILHRINESFQLSFSLEYIFNFPTVGSLAEIISTLTFPASNELVNNHETYKI</sequence>
<dbReference type="InterPro" id="IPR006162">
    <property type="entry name" value="Ppantetheine_attach_site"/>
</dbReference>
<organism evidence="5 6">
    <name type="scientific">Chryseobacterium gallinarum</name>
    <dbReference type="NCBI Taxonomy" id="1324352"/>
    <lineage>
        <taxon>Bacteria</taxon>
        <taxon>Pseudomonadati</taxon>
        <taxon>Bacteroidota</taxon>
        <taxon>Flavobacteriia</taxon>
        <taxon>Flavobacteriales</taxon>
        <taxon>Weeksellaceae</taxon>
        <taxon>Chryseobacterium group</taxon>
        <taxon>Chryseobacterium</taxon>
    </lineage>
</organism>